<dbReference type="PROSITE" id="PS50878">
    <property type="entry name" value="RT_POL"/>
    <property type="match status" value="1"/>
</dbReference>
<dbReference type="SUPFAM" id="SSF56219">
    <property type="entry name" value="DNase I-like"/>
    <property type="match status" value="1"/>
</dbReference>
<keyword evidence="4" id="KW-1185">Reference proteome</keyword>
<evidence type="ECO:0000313" key="3">
    <source>
        <dbReference type="EMBL" id="KAH0812560.1"/>
    </source>
</evidence>
<feature type="region of interest" description="Disordered" evidence="1">
    <location>
        <begin position="276"/>
        <end position="344"/>
    </location>
</feature>
<dbReference type="GO" id="GO:0003824">
    <property type="term" value="F:catalytic activity"/>
    <property type="evidence" value="ECO:0007669"/>
    <property type="project" value="InterPro"/>
</dbReference>
<accession>A0A8J6H622</accession>
<protein>
    <recommendedName>
        <fullName evidence="2">Reverse transcriptase domain-containing protein</fullName>
    </recommendedName>
</protein>
<feature type="compositionally biased region" description="Basic and acidic residues" evidence="1">
    <location>
        <begin position="286"/>
        <end position="303"/>
    </location>
</feature>
<comment type="caution">
    <text evidence="3">The sequence shown here is derived from an EMBL/GenBank/DDBJ whole genome shotgun (WGS) entry which is preliminary data.</text>
</comment>
<organism evidence="3 4">
    <name type="scientific">Tenebrio molitor</name>
    <name type="common">Yellow mealworm beetle</name>
    <dbReference type="NCBI Taxonomy" id="7067"/>
    <lineage>
        <taxon>Eukaryota</taxon>
        <taxon>Metazoa</taxon>
        <taxon>Ecdysozoa</taxon>
        <taxon>Arthropoda</taxon>
        <taxon>Hexapoda</taxon>
        <taxon>Insecta</taxon>
        <taxon>Pterygota</taxon>
        <taxon>Neoptera</taxon>
        <taxon>Endopterygota</taxon>
        <taxon>Coleoptera</taxon>
        <taxon>Polyphaga</taxon>
        <taxon>Cucujiformia</taxon>
        <taxon>Tenebrionidae</taxon>
        <taxon>Tenebrio</taxon>
    </lineage>
</organism>
<feature type="compositionally biased region" description="Basic and acidic residues" evidence="1">
    <location>
        <begin position="312"/>
        <end position="337"/>
    </location>
</feature>
<sequence>MAKHVVIQDRQGDHTASVFLKESFRPVVLLWSYIRIYVRLVLTDSNTMTSPILHLTPLDFNFWDHTKDLVVGLVETWVEEQSSEKVERTLPKEYKWEGQWAKRGRAAGGIITGVKLGIEEKRKEKGVEEGYMERNVHIDNEWWKIVTVYSKEMRKTTRRVENTMKMDREECMLLGGDFNGRIGERGARNWEEEKGDGKRKTKDKVQNAEGKRLIEWIEENGWEVLNGNKRGDEEGEVTYVGSMGETVIDYAIVNEAAWERVKEFKVGERVDSDHLPLEITIEGTNQEEKEKGGTREEEKKEETGGSNIQEAGNREDGDRAKGSDRESDEEKGGDSKGIKRGRKKNGWWDRECEQSKREVVKALRGWRGNKIDRSRFLEAKRRYRERCREKKKQKREREEKEIKEIRPEREVWKYINRERKKKEPVSEKITIQEWEEKEKQTVMEETEITAEEVERHIRHLKKRKAPGWDGVQNEAWMYRTERMVELMNGVWRGEGFPADWREGVICPIFKKVEKNRAENYREITLLNTGYKLYASVLSERMKREIEEKGVLPDSQAGFRKGRGTVDNVYILDHLARNELRKKGGRMYALFIDFKAAFDKVDRVKIRGDICENEKQGEGGRVSPLLFTIYVADVDEMLRKVQAGEGGRNDMVIVAKSEREMKEMMRNLEKYVRKKKLEVNVEKTKMMVFSKRKRKNEESEWKWEESKKERVSEFKYLGYTFNERATVRAQVREVVRKANKVVGCVWGIGERMWGGEFGRRMMMFESMVESVLMYGAEIWGWKEQEEVERVQEKYLRWVLGVDRETPGYIVREECKRSKLRVKAGKRAAKFEDRMGGREECRILTECYREKKKNADEKEREKYCRKNGYASEELSERNRDTDKQERRERIRESRYNREYERCVTEDVPMWERRERENKYWMEEEERMCRMCREERETTEHMWRGCGEMREREEKERGEILNEGGREIGWMKEVWKRRERIEKERGGE</sequence>
<evidence type="ECO:0000259" key="2">
    <source>
        <dbReference type="PROSITE" id="PS50878"/>
    </source>
</evidence>
<name>A0A8J6H622_TENMO</name>
<dbReference type="PANTHER" id="PTHR19446">
    <property type="entry name" value="REVERSE TRANSCRIPTASES"/>
    <property type="match status" value="1"/>
</dbReference>
<gene>
    <name evidence="3" type="ORF">GEV33_010231</name>
</gene>
<evidence type="ECO:0000256" key="1">
    <source>
        <dbReference type="SAM" id="MobiDB-lite"/>
    </source>
</evidence>
<dbReference type="InterPro" id="IPR000477">
    <property type="entry name" value="RT_dom"/>
</dbReference>
<feature type="domain" description="Reverse transcriptase" evidence="2">
    <location>
        <begin position="489"/>
        <end position="720"/>
    </location>
</feature>
<dbReference type="Pfam" id="PF14529">
    <property type="entry name" value="Exo_endo_phos_2"/>
    <property type="match status" value="1"/>
</dbReference>
<dbReference type="EMBL" id="JABDTM020025946">
    <property type="protein sequence ID" value="KAH0812560.1"/>
    <property type="molecule type" value="Genomic_DNA"/>
</dbReference>
<dbReference type="AlphaFoldDB" id="A0A8J6H622"/>
<reference evidence="3" key="1">
    <citation type="journal article" date="2020" name="J Insects Food Feed">
        <title>The yellow mealworm (Tenebrio molitor) genome: a resource for the emerging insects as food and feed industry.</title>
        <authorList>
            <person name="Eriksson T."/>
            <person name="Andere A."/>
            <person name="Kelstrup H."/>
            <person name="Emery V."/>
            <person name="Picard C."/>
        </authorList>
    </citation>
    <scope>NUCLEOTIDE SEQUENCE</scope>
    <source>
        <strain evidence="3">Stoneville</strain>
        <tissue evidence="3">Whole head</tissue>
    </source>
</reference>
<evidence type="ECO:0000313" key="4">
    <source>
        <dbReference type="Proteomes" id="UP000719412"/>
    </source>
</evidence>
<proteinExistence type="predicted"/>
<dbReference type="InterPro" id="IPR005135">
    <property type="entry name" value="Endo/exonuclease/phosphatase"/>
</dbReference>
<dbReference type="Gene3D" id="3.60.10.10">
    <property type="entry name" value="Endonuclease/exonuclease/phosphatase"/>
    <property type="match status" value="1"/>
</dbReference>
<reference evidence="3" key="2">
    <citation type="submission" date="2021-08" db="EMBL/GenBank/DDBJ databases">
        <authorList>
            <person name="Eriksson T."/>
        </authorList>
    </citation>
    <scope>NUCLEOTIDE SEQUENCE</scope>
    <source>
        <strain evidence="3">Stoneville</strain>
        <tissue evidence="3">Whole head</tissue>
    </source>
</reference>
<dbReference type="CDD" id="cd01650">
    <property type="entry name" value="RT_nLTR_like"/>
    <property type="match status" value="1"/>
</dbReference>
<dbReference type="InterPro" id="IPR036691">
    <property type="entry name" value="Endo/exonu/phosph_ase_sf"/>
</dbReference>
<dbReference type="Pfam" id="PF00078">
    <property type="entry name" value="RVT_1"/>
    <property type="match status" value="1"/>
</dbReference>
<dbReference type="Proteomes" id="UP000719412">
    <property type="component" value="Unassembled WGS sequence"/>
</dbReference>